<dbReference type="Gene3D" id="1.20.1290.10">
    <property type="entry name" value="AhpD-like"/>
    <property type="match status" value="1"/>
</dbReference>
<proteinExistence type="predicted"/>
<dbReference type="Proteomes" id="UP000199623">
    <property type="component" value="Unassembled WGS sequence"/>
</dbReference>
<evidence type="ECO:0000313" key="2">
    <source>
        <dbReference type="Proteomes" id="UP000199623"/>
    </source>
</evidence>
<dbReference type="STRING" id="200378.SAMN05216553_12081"/>
<dbReference type="SUPFAM" id="SSF69118">
    <property type="entry name" value="AhpD-like"/>
    <property type="match status" value="1"/>
</dbReference>
<dbReference type="EMBL" id="FNCC01000020">
    <property type="protein sequence ID" value="SDH37249.1"/>
    <property type="molecule type" value="Genomic_DNA"/>
</dbReference>
<keyword evidence="1" id="KW-0575">Peroxidase</keyword>
<name>A0A1G8BW19_9PSEU</name>
<keyword evidence="2" id="KW-1185">Reference proteome</keyword>
<accession>A0A1G8BW19</accession>
<dbReference type="InterPro" id="IPR029032">
    <property type="entry name" value="AhpD-like"/>
</dbReference>
<dbReference type="AlphaFoldDB" id="A0A1G8BW19"/>
<dbReference type="GO" id="GO:0004601">
    <property type="term" value="F:peroxidase activity"/>
    <property type="evidence" value="ECO:0007669"/>
    <property type="project" value="UniProtKB-KW"/>
</dbReference>
<reference evidence="2" key="1">
    <citation type="submission" date="2016-10" db="EMBL/GenBank/DDBJ databases">
        <authorList>
            <person name="Varghese N."/>
            <person name="Submissions S."/>
        </authorList>
    </citation>
    <scope>NUCLEOTIDE SEQUENCE [LARGE SCALE GENOMIC DNA]</scope>
    <source>
        <strain evidence="2">CGMCC 4.3506</strain>
    </source>
</reference>
<sequence length="189" mass="20880">MTRIKGVPAKDTGLLTKALYWFARREFGAVPEPVTVMAHHPRLTLASGRHELAVKKAVKGSAHGPLFELCVYRTAVTLGCSWCVDFGAMLMKHEGLDVERLRHIDSYATSELFTDLERKALAYADAMTGTPVTVTDEQVAELERLLGREELVALTYQIALENQRARFNSAFDIKDQGFASGDACRVPAP</sequence>
<dbReference type="RefSeq" id="WP_090058900.1">
    <property type="nucleotide sequence ID" value="NZ_FNCC01000020.1"/>
</dbReference>
<gene>
    <name evidence="1" type="ORF">SAMN05216553_12081</name>
</gene>
<protein>
    <submittedName>
        <fullName evidence="1">Alkylhydroperoxidase family enzyme, contains CxxC motif</fullName>
    </submittedName>
</protein>
<dbReference type="OrthoDB" id="657225at2"/>
<dbReference type="PANTHER" id="PTHR34846">
    <property type="entry name" value="4-CARBOXYMUCONOLACTONE DECARBOXYLASE FAMILY PROTEIN (AFU_ORTHOLOGUE AFUA_6G11590)"/>
    <property type="match status" value="1"/>
</dbReference>
<dbReference type="PANTHER" id="PTHR34846:SF10">
    <property type="entry name" value="CYTOPLASMIC PROTEIN"/>
    <property type="match status" value="1"/>
</dbReference>
<evidence type="ECO:0000313" key="1">
    <source>
        <dbReference type="EMBL" id="SDH37249.1"/>
    </source>
</evidence>
<keyword evidence="1" id="KW-0560">Oxidoreductase</keyword>
<organism evidence="1 2">
    <name type="scientific">Lentzea fradiae</name>
    <dbReference type="NCBI Taxonomy" id="200378"/>
    <lineage>
        <taxon>Bacteria</taxon>
        <taxon>Bacillati</taxon>
        <taxon>Actinomycetota</taxon>
        <taxon>Actinomycetes</taxon>
        <taxon>Pseudonocardiales</taxon>
        <taxon>Pseudonocardiaceae</taxon>
        <taxon>Lentzea</taxon>
    </lineage>
</organism>